<sequence length="288" mass="31075">MTGRYQYVEWLEPEPTLADRYDSAEPVTWNGAKVYPMHSVRIGISPTTVMLRLRAAAPRHGVHGLGMGLAVDDGHVSFGGRQMRGVDAWSDAMSSGLELRVCPTGPEATITLTPVWVDHTDAVVSWAGNYGMLITRERTCTVLHCSTGVGPADFGELVVELSTELTPVEPEPDPEAGQYRDALYDLGVAMHNRGELEQACQLWSQAAGFGHLDAAYDLAVVRFRQGELAAAEHWWRTAADHGDVRAMAGLAAVLDQRGNSSEARVWRAASAAESEANAALLGRAAHSV</sequence>
<keyword evidence="2" id="KW-1185">Reference proteome</keyword>
<proteinExistence type="predicted"/>
<accession>A0ABS1MFQ8</accession>
<dbReference type="SUPFAM" id="SSF81901">
    <property type="entry name" value="HCP-like"/>
    <property type="match status" value="1"/>
</dbReference>
<organism evidence="1 2">
    <name type="scientific">Nocardia acididurans</name>
    <dbReference type="NCBI Taxonomy" id="2802282"/>
    <lineage>
        <taxon>Bacteria</taxon>
        <taxon>Bacillati</taxon>
        <taxon>Actinomycetota</taxon>
        <taxon>Actinomycetes</taxon>
        <taxon>Mycobacteriales</taxon>
        <taxon>Nocardiaceae</taxon>
        <taxon>Nocardia</taxon>
    </lineage>
</organism>
<dbReference type="EMBL" id="JAERRJ010000016">
    <property type="protein sequence ID" value="MBL1079402.1"/>
    <property type="molecule type" value="Genomic_DNA"/>
</dbReference>
<evidence type="ECO:0000313" key="1">
    <source>
        <dbReference type="EMBL" id="MBL1079402.1"/>
    </source>
</evidence>
<comment type="caution">
    <text evidence="1">The sequence shown here is derived from an EMBL/GenBank/DDBJ whole genome shotgun (WGS) entry which is preliminary data.</text>
</comment>
<dbReference type="InterPro" id="IPR011990">
    <property type="entry name" value="TPR-like_helical_dom_sf"/>
</dbReference>
<protein>
    <submittedName>
        <fullName evidence="1">Sel1 repeat family protein</fullName>
    </submittedName>
</protein>
<reference evidence="1 2" key="1">
    <citation type="submission" date="2021-01" db="EMBL/GenBank/DDBJ databases">
        <title>WGS of actinomycetes isolated from Thailand.</title>
        <authorList>
            <person name="Thawai C."/>
        </authorList>
    </citation>
    <scope>NUCLEOTIDE SEQUENCE [LARGE SCALE GENOMIC DNA]</scope>
    <source>
        <strain evidence="1 2">LPG 2</strain>
    </source>
</reference>
<gene>
    <name evidence="1" type="ORF">JK358_33850</name>
</gene>
<evidence type="ECO:0000313" key="2">
    <source>
        <dbReference type="Proteomes" id="UP000602198"/>
    </source>
</evidence>
<name>A0ABS1MFQ8_9NOCA</name>
<dbReference type="Gene3D" id="1.25.40.10">
    <property type="entry name" value="Tetratricopeptide repeat domain"/>
    <property type="match status" value="1"/>
</dbReference>
<dbReference type="Proteomes" id="UP000602198">
    <property type="component" value="Unassembled WGS sequence"/>
</dbReference>
<dbReference type="RefSeq" id="WP_201955783.1">
    <property type="nucleotide sequence ID" value="NZ_JAERRJ010000016.1"/>
</dbReference>